<dbReference type="SUPFAM" id="SSF51730">
    <property type="entry name" value="FAD-linked oxidoreductase"/>
    <property type="match status" value="1"/>
</dbReference>
<evidence type="ECO:0000256" key="2">
    <source>
        <dbReference type="ARBA" id="ARBA00012695"/>
    </source>
</evidence>
<dbReference type="EMBL" id="JAUIZM010000007">
    <property type="protein sequence ID" value="KAK1376066.1"/>
    <property type="molecule type" value="Genomic_DNA"/>
</dbReference>
<dbReference type="InterPro" id="IPR002872">
    <property type="entry name" value="Proline_DH_dom"/>
</dbReference>
<comment type="similarity">
    <text evidence="1 5">Belongs to the proline oxidase family.</text>
</comment>
<evidence type="ECO:0000313" key="8">
    <source>
        <dbReference type="Proteomes" id="UP001237642"/>
    </source>
</evidence>
<evidence type="ECO:0000313" key="7">
    <source>
        <dbReference type="EMBL" id="KAK1376066.1"/>
    </source>
</evidence>
<evidence type="ECO:0000256" key="1">
    <source>
        <dbReference type="ARBA" id="ARBA00005869"/>
    </source>
</evidence>
<organism evidence="7 8">
    <name type="scientific">Heracleum sosnowskyi</name>
    <dbReference type="NCBI Taxonomy" id="360622"/>
    <lineage>
        <taxon>Eukaryota</taxon>
        <taxon>Viridiplantae</taxon>
        <taxon>Streptophyta</taxon>
        <taxon>Embryophyta</taxon>
        <taxon>Tracheophyta</taxon>
        <taxon>Spermatophyta</taxon>
        <taxon>Magnoliopsida</taxon>
        <taxon>eudicotyledons</taxon>
        <taxon>Gunneridae</taxon>
        <taxon>Pentapetalae</taxon>
        <taxon>asterids</taxon>
        <taxon>campanulids</taxon>
        <taxon>Apiales</taxon>
        <taxon>Apiaceae</taxon>
        <taxon>Apioideae</taxon>
        <taxon>apioid superclade</taxon>
        <taxon>Tordylieae</taxon>
        <taxon>Tordyliinae</taxon>
        <taxon>Heracleum</taxon>
    </lineage>
</organism>
<name>A0AAD8MJW2_9APIA</name>
<dbReference type="GO" id="GO:0004657">
    <property type="term" value="F:proline dehydrogenase activity"/>
    <property type="evidence" value="ECO:0007669"/>
    <property type="project" value="UniProtKB-EC"/>
</dbReference>
<protein>
    <recommendedName>
        <fullName evidence="2 5">Proline dehydrogenase</fullName>
        <ecNumber evidence="2 5">1.5.5.2</ecNumber>
    </recommendedName>
</protein>
<sequence length="489" mass="54296">MAIRRISTLASSKQAVEKASRVIRPVTSSSTNISSVDYAGKQEPNTKVLVPSSTVVENGKGLFSSMSSGKLLRSFLTLEMAASEPVVDVGTWIYSSRLMKSAMFRQMVFGATKVTFFDHFVAGRNQEEAGETVKRLWNEGIKGMLDYGLEHAHDNVSCDKNLEAFIQTIESTKSLPPSSVSSVVAKITAICPVDLLRRMSDLLRWEYKERSNNLPWKMNTLPLFSESSPLYHTLQKPVPLTPQEEQDLELAYNRLQKIVQKAHEANVPLVIDAEETWIQPAIDYFTYSASISHTTADSPLIYGTIQAYLKDAKERLVLAKQAANKMGLPMGVKLVRGAYMSAESQIAASLGYDSPIHNSIRHTHYCYNDCACFMLHELSKGPGSLVLATHNSESGKLVASKACDLGIGKDGEKLQFAQLYGMSEALSYELKNEGFQVSKYLPFGPVEQIMPYLVRRAEENKGVLSTSSLDRQLMKLELQRRLKAAFLKG</sequence>
<dbReference type="InterPro" id="IPR029041">
    <property type="entry name" value="FAD-linked_oxidoreductase-like"/>
</dbReference>
<dbReference type="GO" id="GO:0010133">
    <property type="term" value="P:L-proline catabolic process to L-glutamate"/>
    <property type="evidence" value="ECO:0007669"/>
    <property type="project" value="TreeGrafter"/>
</dbReference>
<dbReference type="Pfam" id="PF01619">
    <property type="entry name" value="Pro_dh"/>
    <property type="match status" value="1"/>
</dbReference>
<keyword evidence="5" id="KW-0274">FAD</keyword>
<reference evidence="7" key="1">
    <citation type="submission" date="2023-02" db="EMBL/GenBank/DDBJ databases">
        <title>Genome of toxic invasive species Heracleum sosnowskyi carries increased number of genes despite the absence of recent whole-genome duplications.</title>
        <authorList>
            <person name="Schelkunov M."/>
            <person name="Shtratnikova V."/>
            <person name="Makarenko M."/>
            <person name="Klepikova A."/>
            <person name="Omelchenko D."/>
            <person name="Novikova G."/>
            <person name="Obukhova E."/>
            <person name="Bogdanov V."/>
            <person name="Penin A."/>
            <person name="Logacheva M."/>
        </authorList>
    </citation>
    <scope>NUCLEOTIDE SEQUENCE</scope>
    <source>
        <strain evidence="7">Hsosn_3</strain>
        <tissue evidence="7">Leaf</tissue>
    </source>
</reference>
<dbReference type="EC" id="1.5.5.2" evidence="2 5"/>
<keyword evidence="4 5" id="KW-0642">Proline metabolism</keyword>
<gene>
    <name evidence="7" type="ORF">POM88_032259</name>
</gene>
<accession>A0AAD8MJW2</accession>
<dbReference type="Gene3D" id="3.20.20.220">
    <property type="match status" value="1"/>
</dbReference>
<keyword evidence="3 5" id="KW-0560">Oxidoreductase</keyword>
<evidence type="ECO:0000259" key="6">
    <source>
        <dbReference type="Pfam" id="PF01619"/>
    </source>
</evidence>
<keyword evidence="8" id="KW-1185">Reference proteome</keyword>
<evidence type="ECO:0000256" key="4">
    <source>
        <dbReference type="ARBA" id="ARBA00023062"/>
    </source>
</evidence>
<dbReference type="GO" id="GO:0071949">
    <property type="term" value="F:FAD binding"/>
    <property type="evidence" value="ECO:0007669"/>
    <property type="project" value="TreeGrafter"/>
</dbReference>
<keyword evidence="5" id="KW-0285">Flavoprotein</keyword>
<dbReference type="Proteomes" id="UP001237642">
    <property type="component" value="Unassembled WGS sequence"/>
</dbReference>
<comment type="function">
    <text evidence="5">Converts proline to delta-1-pyrroline-5-carboxylate.</text>
</comment>
<feature type="domain" description="Proline dehydrogenase" evidence="6">
    <location>
        <begin position="131"/>
        <end position="466"/>
    </location>
</feature>
<dbReference type="AlphaFoldDB" id="A0AAD8MJW2"/>
<comment type="caution">
    <text evidence="7">The sequence shown here is derived from an EMBL/GenBank/DDBJ whole genome shotgun (WGS) entry which is preliminary data.</text>
</comment>
<dbReference type="PANTHER" id="PTHR13914:SF0">
    <property type="entry name" value="PROLINE DEHYDROGENASE 1, MITOCHONDRIAL"/>
    <property type="match status" value="1"/>
</dbReference>
<dbReference type="InterPro" id="IPR015659">
    <property type="entry name" value="Proline_oxidase"/>
</dbReference>
<dbReference type="PANTHER" id="PTHR13914">
    <property type="entry name" value="PROLINE OXIDASE"/>
    <property type="match status" value="1"/>
</dbReference>
<comment type="catalytic activity">
    <reaction evidence="5">
        <text>L-proline + a quinone = (S)-1-pyrroline-5-carboxylate + a quinol + H(+)</text>
        <dbReference type="Rhea" id="RHEA:23784"/>
        <dbReference type="ChEBI" id="CHEBI:15378"/>
        <dbReference type="ChEBI" id="CHEBI:17388"/>
        <dbReference type="ChEBI" id="CHEBI:24646"/>
        <dbReference type="ChEBI" id="CHEBI:60039"/>
        <dbReference type="ChEBI" id="CHEBI:132124"/>
        <dbReference type="EC" id="1.5.5.2"/>
    </reaction>
</comment>
<evidence type="ECO:0000256" key="5">
    <source>
        <dbReference type="RuleBase" id="RU364054"/>
    </source>
</evidence>
<dbReference type="GO" id="GO:0005739">
    <property type="term" value="C:mitochondrion"/>
    <property type="evidence" value="ECO:0007669"/>
    <property type="project" value="TreeGrafter"/>
</dbReference>
<evidence type="ECO:0000256" key="3">
    <source>
        <dbReference type="ARBA" id="ARBA00023002"/>
    </source>
</evidence>
<proteinExistence type="inferred from homology"/>
<reference evidence="7" key="2">
    <citation type="submission" date="2023-05" db="EMBL/GenBank/DDBJ databases">
        <authorList>
            <person name="Schelkunov M.I."/>
        </authorList>
    </citation>
    <scope>NUCLEOTIDE SEQUENCE</scope>
    <source>
        <strain evidence="7">Hsosn_3</strain>
        <tissue evidence="7">Leaf</tissue>
    </source>
</reference>
<comment type="cofactor">
    <cofactor evidence="5">
        <name>FAD</name>
        <dbReference type="ChEBI" id="CHEBI:57692"/>
    </cofactor>
</comment>